<dbReference type="InterPro" id="IPR036770">
    <property type="entry name" value="Ankyrin_rpt-contain_sf"/>
</dbReference>
<protein>
    <recommendedName>
        <fullName evidence="1">DUF3447 domain-containing protein</fullName>
    </recommendedName>
</protein>
<dbReference type="EMBL" id="DS113381">
    <property type="protein sequence ID" value="EAY08316.1"/>
    <property type="molecule type" value="Genomic_DNA"/>
</dbReference>
<dbReference type="Proteomes" id="UP000001542">
    <property type="component" value="Unassembled WGS sequence"/>
</dbReference>
<dbReference type="SUPFAM" id="SSF48403">
    <property type="entry name" value="Ankyrin repeat"/>
    <property type="match status" value="1"/>
</dbReference>
<dbReference type="InterPro" id="IPR020683">
    <property type="entry name" value="DUF3447"/>
</dbReference>
<keyword evidence="3" id="KW-1185">Reference proteome</keyword>
<dbReference type="PANTHER" id="PTHR24182:SF13">
    <property type="entry name" value="LD18443P"/>
    <property type="match status" value="1"/>
</dbReference>
<dbReference type="RefSeq" id="XP_001320539.1">
    <property type="nucleotide sequence ID" value="XM_001320504.1"/>
</dbReference>
<dbReference type="VEuPathDB" id="TrichDB:TVAGG3_0130810"/>
<dbReference type="AlphaFoldDB" id="A2EGD7"/>
<evidence type="ECO:0000313" key="2">
    <source>
        <dbReference type="EMBL" id="EAY08316.1"/>
    </source>
</evidence>
<feature type="domain" description="DUF3447" evidence="1">
    <location>
        <begin position="165"/>
        <end position="220"/>
    </location>
</feature>
<reference evidence="2" key="2">
    <citation type="journal article" date="2007" name="Science">
        <title>Draft genome sequence of the sexually transmitted pathogen Trichomonas vaginalis.</title>
        <authorList>
            <person name="Carlton J.M."/>
            <person name="Hirt R.P."/>
            <person name="Silva J.C."/>
            <person name="Delcher A.L."/>
            <person name="Schatz M."/>
            <person name="Zhao Q."/>
            <person name="Wortman J.R."/>
            <person name="Bidwell S.L."/>
            <person name="Alsmark U.C.M."/>
            <person name="Besteiro S."/>
            <person name="Sicheritz-Ponten T."/>
            <person name="Noel C.J."/>
            <person name="Dacks J.B."/>
            <person name="Foster P.G."/>
            <person name="Simillion C."/>
            <person name="Van de Peer Y."/>
            <person name="Miranda-Saavedra D."/>
            <person name="Barton G.J."/>
            <person name="Westrop G.D."/>
            <person name="Mueller S."/>
            <person name="Dessi D."/>
            <person name="Fiori P.L."/>
            <person name="Ren Q."/>
            <person name="Paulsen I."/>
            <person name="Zhang H."/>
            <person name="Bastida-Corcuera F.D."/>
            <person name="Simoes-Barbosa A."/>
            <person name="Brown M.T."/>
            <person name="Hayes R.D."/>
            <person name="Mukherjee M."/>
            <person name="Okumura C.Y."/>
            <person name="Schneider R."/>
            <person name="Smith A.J."/>
            <person name="Vanacova S."/>
            <person name="Villalvazo M."/>
            <person name="Haas B.J."/>
            <person name="Pertea M."/>
            <person name="Feldblyum T.V."/>
            <person name="Utterback T.R."/>
            <person name="Shu C.L."/>
            <person name="Osoegawa K."/>
            <person name="de Jong P.J."/>
            <person name="Hrdy I."/>
            <person name="Horvathova L."/>
            <person name="Zubacova Z."/>
            <person name="Dolezal P."/>
            <person name="Malik S.B."/>
            <person name="Logsdon J.M. Jr."/>
            <person name="Henze K."/>
            <person name="Gupta A."/>
            <person name="Wang C.C."/>
            <person name="Dunne R.L."/>
            <person name="Upcroft J.A."/>
            <person name="Upcroft P."/>
            <person name="White O."/>
            <person name="Salzberg S.L."/>
            <person name="Tang P."/>
            <person name="Chiu C.-H."/>
            <person name="Lee Y.-S."/>
            <person name="Embley T.M."/>
            <person name="Coombs G.H."/>
            <person name="Mottram J.C."/>
            <person name="Tachezy J."/>
            <person name="Fraser-Liggett C.M."/>
            <person name="Johnson P.J."/>
        </authorList>
    </citation>
    <scope>NUCLEOTIDE SEQUENCE [LARGE SCALE GENOMIC DNA]</scope>
    <source>
        <strain evidence="2">G3</strain>
    </source>
</reference>
<sequence length="240" mass="28328">MIQSSLASDYSKQYADFIEAFEKLFQIKYNESIEDICNIITNVLITKYKLSIKQLKKIILMASQYNYSSRENYIRILEHIGADFSKIQASIFPMEDSIEFIVMHDQIDKFKEYITQKRIELDLCFLRIPDISNTFHSIKLSLIEACAYFGSVNIFHFLLSNQICEKTQNCLHCSIIGRNTDIINECLKDYEINIDCLKYIVSSHNNEMLEYVIENKDFVFEEWIQNIKTSELQQNLKEKK</sequence>
<proteinExistence type="predicted"/>
<dbReference type="InParanoid" id="A2EGD7"/>
<dbReference type="KEGG" id="tva:4766215"/>
<organism evidence="2 3">
    <name type="scientific">Trichomonas vaginalis (strain ATCC PRA-98 / G3)</name>
    <dbReference type="NCBI Taxonomy" id="412133"/>
    <lineage>
        <taxon>Eukaryota</taxon>
        <taxon>Metamonada</taxon>
        <taxon>Parabasalia</taxon>
        <taxon>Trichomonadida</taxon>
        <taxon>Trichomonadidae</taxon>
        <taxon>Trichomonas</taxon>
    </lineage>
</organism>
<name>A2EGD7_TRIV3</name>
<dbReference type="Pfam" id="PF11929">
    <property type="entry name" value="DUF3447"/>
    <property type="match status" value="1"/>
</dbReference>
<evidence type="ECO:0000259" key="1">
    <source>
        <dbReference type="Pfam" id="PF11929"/>
    </source>
</evidence>
<reference evidence="2" key="1">
    <citation type="submission" date="2006-10" db="EMBL/GenBank/DDBJ databases">
        <authorList>
            <person name="Amadeo P."/>
            <person name="Zhao Q."/>
            <person name="Wortman J."/>
            <person name="Fraser-Liggett C."/>
            <person name="Carlton J."/>
        </authorList>
    </citation>
    <scope>NUCLEOTIDE SEQUENCE</scope>
    <source>
        <strain evidence="2">G3</strain>
    </source>
</reference>
<gene>
    <name evidence="2" type="ORF">TVAG_401710</name>
</gene>
<evidence type="ECO:0000313" key="3">
    <source>
        <dbReference type="Proteomes" id="UP000001542"/>
    </source>
</evidence>
<accession>A2EGD7</accession>
<dbReference type="VEuPathDB" id="TrichDB:TVAG_081860"/>
<dbReference type="PANTHER" id="PTHR24182">
    <property type="entry name" value="ANKYRIN REPEAT AND SOCS BOX CONTAINING 4"/>
    <property type="match status" value="1"/>
</dbReference>